<keyword evidence="5" id="KW-1185">Reference proteome</keyword>
<comment type="caution">
    <text evidence="1">The sequence shown here is derived from an EMBL/GenBank/DDBJ whole genome shotgun (WGS) entry which is preliminary data.</text>
</comment>
<dbReference type="EMBL" id="JAHWGI010000973">
    <property type="protein sequence ID" value="KAK3919248.1"/>
    <property type="molecule type" value="Genomic_DNA"/>
</dbReference>
<reference evidence="1" key="2">
    <citation type="journal article" date="2023" name="BMC Genomics">
        <title>Pest status, molecular evolution, and epigenetic factors derived from the genome assembly of Frankliniella fusca, a thysanopteran phytovirus vector.</title>
        <authorList>
            <person name="Catto M.A."/>
            <person name="Labadie P.E."/>
            <person name="Jacobson A.L."/>
            <person name="Kennedy G.G."/>
            <person name="Srinivasan R."/>
            <person name="Hunt B.G."/>
        </authorList>
    </citation>
    <scope>NUCLEOTIDE SEQUENCE</scope>
    <source>
        <strain evidence="1">PL_HMW_Pooled</strain>
    </source>
</reference>
<gene>
    <name evidence="1" type="ORF">KUF71_006238</name>
    <name evidence="2" type="ORF">KUF71_006239</name>
    <name evidence="3" type="ORF">KUF71_008395</name>
    <name evidence="4" type="ORF">KUF71_008397</name>
</gene>
<accession>A0AAE1H8I9</accession>
<evidence type="ECO:0000313" key="5">
    <source>
        <dbReference type="Proteomes" id="UP001219518"/>
    </source>
</evidence>
<proteinExistence type="predicted"/>
<organism evidence="1 5">
    <name type="scientific">Frankliniella fusca</name>
    <dbReference type="NCBI Taxonomy" id="407009"/>
    <lineage>
        <taxon>Eukaryota</taxon>
        <taxon>Metazoa</taxon>
        <taxon>Ecdysozoa</taxon>
        <taxon>Arthropoda</taxon>
        <taxon>Hexapoda</taxon>
        <taxon>Insecta</taxon>
        <taxon>Pterygota</taxon>
        <taxon>Neoptera</taxon>
        <taxon>Paraneoptera</taxon>
        <taxon>Thysanoptera</taxon>
        <taxon>Terebrantia</taxon>
        <taxon>Thripoidea</taxon>
        <taxon>Thripidae</taxon>
        <taxon>Frankliniella</taxon>
    </lineage>
</organism>
<evidence type="ECO:0000313" key="1">
    <source>
        <dbReference type="EMBL" id="KAK3916464.1"/>
    </source>
</evidence>
<evidence type="ECO:0000313" key="2">
    <source>
        <dbReference type="EMBL" id="KAK3916465.1"/>
    </source>
</evidence>
<protein>
    <submittedName>
        <fullName evidence="1">Origin recognition complex subunit 2</fullName>
    </submittedName>
</protein>
<evidence type="ECO:0000313" key="4">
    <source>
        <dbReference type="EMBL" id="KAK3919248.1"/>
    </source>
</evidence>
<reference evidence="1" key="1">
    <citation type="submission" date="2021-07" db="EMBL/GenBank/DDBJ databases">
        <authorList>
            <person name="Catto M.A."/>
            <person name="Jacobson A."/>
            <person name="Kennedy G."/>
            <person name="Labadie P."/>
            <person name="Hunt B.G."/>
            <person name="Srinivasan R."/>
        </authorList>
    </citation>
    <scope>NUCLEOTIDE SEQUENCE</scope>
    <source>
        <strain evidence="1">PL_HMW_Pooled</strain>
        <tissue evidence="1">Head</tissue>
    </source>
</reference>
<name>A0AAE1H8I9_9NEOP</name>
<dbReference type="AlphaFoldDB" id="A0AAE1H8I9"/>
<evidence type="ECO:0000313" key="3">
    <source>
        <dbReference type="EMBL" id="KAK3919246.1"/>
    </source>
</evidence>
<dbReference type="Proteomes" id="UP001219518">
    <property type="component" value="Unassembled WGS sequence"/>
</dbReference>
<dbReference type="EMBL" id="JAHWGI010000973">
    <property type="protein sequence ID" value="KAK3919246.1"/>
    <property type="molecule type" value="Genomic_DNA"/>
</dbReference>
<sequence>MAPDSKHLGGVLSRMPVQHSIQDGLWSTLVWLHANHSLENYSWSLYQLTICSLVMLATKEESLMSVKKTTNILFKGCVHVLAYLVKCNVEILYQANVSAFY</sequence>
<dbReference type="EMBL" id="JAHWGI010000532">
    <property type="protein sequence ID" value="KAK3916464.1"/>
    <property type="molecule type" value="Genomic_DNA"/>
</dbReference>
<dbReference type="EMBL" id="JAHWGI010000532">
    <property type="protein sequence ID" value="KAK3916465.1"/>
    <property type="molecule type" value="Genomic_DNA"/>
</dbReference>